<name>A0A455U9M9_9GAMM</name>
<sequence length="72" mass="8001">MATPFTPAGVLRLSRVNYAALMQRLALCMHPNDKLTHYELTQAGDRYFDGLADKVFPLALPGAPWRAAFDHA</sequence>
<dbReference type="Proteomes" id="UP000320231">
    <property type="component" value="Chromosome"/>
</dbReference>
<dbReference type="AlphaFoldDB" id="A0A455U9M9"/>
<evidence type="ECO:0000313" key="1">
    <source>
        <dbReference type="EMBL" id="BBI60958.1"/>
    </source>
</evidence>
<dbReference type="EMBL" id="AP019514">
    <property type="protein sequence ID" value="BBI60958.1"/>
    <property type="molecule type" value="Genomic_DNA"/>
</dbReference>
<dbReference type="KEGG" id="hsr:HSBAA_22640"/>
<gene>
    <name evidence="1" type="ORF">HSBAA_22640</name>
</gene>
<reference evidence="1 2" key="1">
    <citation type="journal article" date="2019" name="Microbiol. Resour. Announc.">
        <title>Complete Genome Sequence of Halomonas sulfidaeris Strain Esulfide1 Isolated from a Metal Sulfide Rock at a Depth of 2,200 Meters, Obtained Using Nanopore Sequencing.</title>
        <authorList>
            <person name="Saito M."/>
            <person name="Nishigata A."/>
            <person name="Galipon J."/>
            <person name="Arakawa K."/>
        </authorList>
    </citation>
    <scope>NUCLEOTIDE SEQUENCE [LARGE SCALE GENOMIC DNA]</scope>
    <source>
        <strain evidence="1 2">ATCC BAA-803</strain>
    </source>
</reference>
<protein>
    <submittedName>
        <fullName evidence="1">Uncharacterized protein</fullName>
    </submittedName>
</protein>
<evidence type="ECO:0000313" key="2">
    <source>
        <dbReference type="Proteomes" id="UP000320231"/>
    </source>
</evidence>
<accession>A0A455U9M9</accession>
<organism evidence="1 2">
    <name type="scientific">Vreelandella sulfidaeris</name>
    <dbReference type="NCBI Taxonomy" id="115553"/>
    <lineage>
        <taxon>Bacteria</taxon>
        <taxon>Pseudomonadati</taxon>
        <taxon>Pseudomonadota</taxon>
        <taxon>Gammaproteobacteria</taxon>
        <taxon>Oceanospirillales</taxon>
        <taxon>Halomonadaceae</taxon>
        <taxon>Vreelandella</taxon>
    </lineage>
</organism>
<proteinExistence type="predicted"/>